<sequence length="60" mass="7145">MNIVRKMQVAIFDKDDGYRILREEQVRSGWQFACLRLIGQHVNWRNSILSSTTHIKCRLI</sequence>
<dbReference type="EMBL" id="JAGGKX010000004">
    <property type="protein sequence ID" value="MBP1969165.1"/>
    <property type="molecule type" value="Genomic_DNA"/>
</dbReference>
<organism evidence="1 2">
    <name type="scientific">Virgibacillus natechei</name>
    <dbReference type="NCBI Taxonomy" id="1216297"/>
    <lineage>
        <taxon>Bacteria</taxon>
        <taxon>Bacillati</taxon>
        <taxon>Bacillota</taxon>
        <taxon>Bacilli</taxon>
        <taxon>Bacillales</taxon>
        <taxon>Bacillaceae</taxon>
        <taxon>Virgibacillus</taxon>
    </lineage>
</organism>
<dbReference type="Proteomes" id="UP001519345">
    <property type="component" value="Unassembled WGS sequence"/>
</dbReference>
<accession>A0ABS4IE33</accession>
<gene>
    <name evidence="1" type="ORF">J2Z83_001268</name>
</gene>
<comment type="caution">
    <text evidence="1">The sequence shown here is derived from an EMBL/GenBank/DDBJ whole genome shotgun (WGS) entry which is preliminary data.</text>
</comment>
<name>A0ABS4IE33_9BACI</name>
<keyword evidence="2" id="KW-1185">Reference proteome</keyword>
<protein>
    <submittedName>
        <fullName evidence="1">Uncharacterized protein</fullName>
    </submittedName>
</protein>
<dbReference type="RefSeq" id="WP_264917373.1">
    <property type="nucleotide sequence ID" value="NZ_CP110224.1"/>
</dbReference>
<evidence type="ECO:0000313" key="1">
    <source>
        <dbReference type="EMBL" id="MBP1969165.1"/>
    </source>
</evidence>
<evidence type="ECO:0000313" key="2">
    <source>
        <dbReference type="Proteomes" id="UP001519345"/>
    </source>
</evidence>
<reference evidence="1 2" key="1">
    <citation type="submission" date="2021-03" db="EMBL/GenBank/DDBJ databases">
        <title>Genomic Encyclopedia of Type Strains, Phase IV (KMG-IV): sequencing the most valuable type-strain genomes for metagenomic binning, comparative biology and taxonomic classification.</title>
        <authorList>
            <person name="Goeker M."/>
        </authorList>
    </citation>
    <scope>NUCLEOTIDE SEQUENCE [LARGE SCALE GENOMIC DNA]</scope>
    <source>
        <strain evidence="1 2">DSM 25609</strain>
    </source>
</reference>
<proteinExistence type="predicted"/>